<dbReference type="SUPFAM" id="SSF50729">
    <property type="entry name" value="PH domain-like"/>
    <property type="match status" value="1"/>
</dbReference>
<reference evidence="3" key="1">
    <citation type="submission" date="2021-01" db="EMBL/GenBank/DDBJ databases">
        <authorList>
            <person name="Corre E."/>
            <person name="Pelletier E."/>
            <person name="Niang G."/>
            <person name="Scheremetjew M."/>
            <person name="Finn R."/>
            <person name="Kale V."/>
            <person name="Holt S."/>
            <person name="Cochrane G."/>
            <person name="Meng A."/>
            <person name="Brown T."/>
            <person name="Cohen L."/>
        </authorList>
    </citation>
    <scope>NUCLEOTIDE SEQUENCE</scope>
    <source>
        <strain evidence="3">NIES-2562</strain>
    </source>
</reference>
<proteinExistence type="predicted"/>
<dbReference type="InterPro" id="IPR006869">
    <property type="entry name" value="DUF547"/>
</dbReference>
<evidence type="ECO:0000313" key="3">
    <source>
        <dbReference type="EMBL" id="CAE0265007.1"/>
    </source>
</evidence>
<evidence type="ECO:0000259" key="2">
    <source>
        <dbReference type="PROSITE" id="PS50003"/>
    </source>
</evidence>
<sequence length="683" mass="77483">MSMLPDNVRMKRESVYRDLIRLIRHYQYGLHTLVHGTKGLDLHSFKGQDLVEWLVKLHSTSDCPAFIDMVKDVVGVKVEGATPEKKKMLRRITIQQQTSSGTIQESQLFGPELASKLGKIMMEDGWLESADTNEFEPLETEYHFAKKHDFLVLNGQVECKQQGMLDPTQKVGEMMDKLVEIVRPLQQRMQVLPSHASLKQSAQFRSFSDSAVGLQMLDMKAVMCLPALQRTSLFINIFNALLVHSHLTRPAEVPKGRYDIDPFFRNNAYLIGGVVFTLNDILHGVLRANTKSFHSDEDGEYFEVYDPRLPFAIAEEDFHALIHFGLNYGSAEDVALLKYSGDTLLDDLQENAKRYCRLHVSAAPGRDEVTISERIGWIARDVKRGGGGGRRTKQEAQRDLMSWLLRFVSDDVADMIKDKMQAAWEAGKETLGFKLVTQRWGGRSLFVTEKDLEEHKKTVGYHLPLSVVLEGWMAKKCKHYGLDKLSWKMRYFVLEKGKLFYYDDAKKREKNLKNVMILVQKISKQWQDYLMGKGAAPKGVVPPPQDPPKGKKHQVKVTIQNKVSVQYPPAGASSTPKQTPGGSGGETGRGLSDDEDAPAKRRLSNTRLKSRRKTLANVENDPNQFEVKIQMGEERKVLEKEGVQYSYQFTIISGEHKVLVATDTEEKRTLWMGALEGAIVRPR</sequence>
<dbReference type="PROSITE" id="PS50003">
    <property type="entry name" value="PH_DOMAIN"/>
    <property type="match status" value="1"/>
</dbReference>
<name>A0A7S3GFV6_9EUKA</name>
<dbReference type="InterPro" id="IPR011993">
    <property type="entry name" value="PH-like_dom_sf"/>
</dbReference>
<accession>A0A7S3GFV6</accession>
<protein>
    <recommendedName>
        <fullName evidence="2">PH domain-containing protein</fullName>
    </recommendedName>
</protein>
<dbReference type="InterPro" id="IPR001849">
    <property type="entry name" value="PH_domain"/>
</dbReference>
<feature type="domain" description="PH" evidence="2">
    <location>
        <begin position="466"/>
        <end position="680"/>
    </location>
</feature>
<dbReference type="Gene3D" id="2.30.29.30">
    <property type="entry name" value="Pleckstrin-homology domain (PH domain)/Phosphotyrosine-binding domain (PTB)"/>
    <property type="match status" value="1"/>
</dbReference>
<dbReference type="PANTHER" id="PTHR46361:SF3">
    <property type="entry name" value="ELECTRON CARRIER_ PROTEIN DISULFIDE OXIDOREDUCTASE"/>
    <property type="match status" value="1"/>
</dbReference>
<dbReference type="SMART" id="SM00233">
    <property type="entry name" value="PH"/>
    <property type="match status" value="1"/>
</dbReference>
<evidence type="ECO:0000256" key="1">
    <source>
        <dbReference type="SAM" id="MobiDB-lite"/>
    </source>
</evidence>
<organism evidence="3">
    <name type="scientific">Palpitomonas bilix</name>
    <dbReference type="NCBI Taxonomy" id="652834"/>
    <lineage>
        <taxon>Eukaryota</taxon>
        <taxon>Eukaryota incertae sedis</taxon>
    </lineage>
</organism>
<dbReference type="Pfam" id="PF04784">
    <property type="entry name" value="DUF547"/>
    <property type="match status" value="1"/>
</dbReference>
<dbReference type="AlphaFoldDB" id="A0A7S3GFV6"/>
<dbReference type="PANTHER" id="PTHR46361">
    <property type="entry name" value="ELECTRON CARRIER/ PROTEIN DISULFIDE OXIDOREDUCTASE"/>
    <property type="match status" value="1"/>
</dbReference>
<feature type="region of interest" description="Disordered" evidence="1">
    <location>
        <begin position="535"/>
        <end position="609"/>
    </location>
</feature>
<dbReference type="Pfam" id="PF00169">
    <property type="entry name" value="PH"/>
    <property type="match status" value="1"/>
</dbReference>
<dbReference type="EMBL" id="HBIB01041784">
    <property type="protein sequence ID" value="CAE0265007.1"/>
    <property type="molecule type" value="Transcribed_RNA"/>
</dbReference>
<feature type="compositionally biased region" description="Basic residues" evidence="1">
    <location>
        <begin position="600"/>
        <end position="609"/>
    </location>
</feature>
<gene>
    <name evidence="3" type="ORF">PBIL07802_LOCUS27342</name>
</gene>